<dbReference type="SMART" id="SM00388">
    <property type="entry name" value="HisKA"/>
    <property type="match status" value="1"/>
</dbReference>
<dbReference type="InterPro" id="IPR005467">
    <property type="entry name" value="His_kinase_dom"/>
</dbReference>
<comment type="catalytic activity">
    <reaction evidence="1">
        <text>ATP + protein L-histidine = ADP + protein N-phospho-L-histidine.</text>
        <dbReference type="EC" id="2.7.13.3"/>
    </reaction>
</comment>
<evidence type="ECO:0000313" key="12">
    <source>
        <dbReference type="Proteomes" id="UP000593890"/>
    </source>
</evidence>
<keyword evidence="4" id="KW-0597">Phosphoprotein</keyword>
<dbReference type="Gene3D" id="1.10.287.130">
    <property type="match status" value="1"/>
</dbReference>
<keyword evidence="12" id="KW-1185">Reference proteome</keyword>
<dbReference type="FunFam" id="1.10.287.130:FF:000001">
    <property type="entry name" value="Two-component sensor histidine kinase"/>
    <property type="match status" value="1"/>
</dbReference>
<keyword evidence="8 9" id="KW-0472">Membrane</keyword>
<dbReference type="InterPro" id="IPR003661">
    <property type="entry name" value="HisK_dim/P_dom"/>
</dbReference>
<feature type="domain" description="Histidine kinase" evidence="10">
    <location>
        <begin position="229"/>
        <end position="448"/>
    </location>
</feature>
<evidence type="ECO:0000256" key="1">
    <source>
        <dbReference type="ARBA" id="ARBA00000085"/>
    </source>
</evidence>
<reference evidence="12" key="1">
    <citation type="submission" date="2020-07" db="EMBL/GenBank/DDBJ databases">
        <title>Complete genome sequencing of Clostridia bacterium strain 12CBH8.</title>
        <authorList>
            <person name="Sakamoto M."/>
            <person name="Murakami T."/>
            <person name="Mori H."/>
        </authorList>
    </citation>
    <scope>NUCLEOTIDE SEQUENCE [LARGE SCALE GENOMIC DNA]</scope>
    <source>
        <strain evidence="12">12CBH8</strain>
    </source>
</reference>
<dbReference type="GO" id="GO:0005886">
    <property type="term" value="C:plasma membrane"/>
    <property type="evidence" value="ECO:0007669"/>
    <property type="project" value="TreeGrafter"/>
</dbReference>
<sequence length="449" mass="49405">MKQSMEEKISYRLLIIGLLSMLVTAIVCTAMFHRALTKQVLHDLSINAKDIAAAYPLLPELSDLSQFGGEDIRLTLIASDGTVLYENQAGEGLENHLSRPEIQSALDSGEGWDERTSASMGYNTYYYAIRLEDGNVLRVALDAQDISSNYNDMLPMIVISCIVILALSAVLSILLTRRLVRPIESMADNLDDISNHVPYRELEPFARAIQIDQQSRKSSERLRREFTANVSHELKTPLTSISGYAELIQTGMAKPDDVKDFAAKIRKESSRLLILIGDIIKLSELDSADGEPQVAAHFEQVDLMDVAKECVSDLQLTAQKSYVTILAQGSSALVQADRGLLVELCTNLCDNAIRYNRAGGKVTVIVENNPEGASLTVQDTGIGIPAKHQQRVFERFYRVDKSRSKATGGTGLGLAIVKHIAMLHGAKLTLESEEGKGTTIRVLFVPRKT</sequence>
<dbReference type="CDD" id="cd00075">
    <property type="entry name" value="HATPase"/>
    <property type="match status" value="1"/>
</dbReference>
<dbReference type="FunFam" id="3.30.565.10:FF:000006">
    <property type="entry name" value="Sensor histidine kinase WalK"/>
    <property type="match status" value="1"/>
</dbReference>
<organism evidence="11 12">
    <name type="scientific">Solibaculum mannosilyticum</name>
    <dbReference type="NCBI Taxonomy" id="2780922"/>
    <lineage>
        <taxon>Bacteria</taxon>
        <taxon>Bacillati</taxon>
        <taxon>Bacillota</taxon>
        <taxon>Clostridia</taxon>
        <taxon>Eubacteriales</taxon>
        <taxon>Oscillospiraceae</taxon>
        <taxon>Solibaculum</taxon>
    </lineage>
</organism>
<evidence type="ECO:0000259" key="10">
    <source>
        <dbReference type="PROSITE" id="PS50109"/>
    </source>
</evidence>
<keyword evidence="6" id="KW-0418">Kinase</keyword>
<dbReference type="InterPro" id="IPR036097">
    <property type="entry name" value="HisK_dim/P_sf"/>
</dbReference>
<proteinExistence type="predicted"/>
<dbReference type="InterPro" id="IPR036890">
    <property type="entry name" value="HATPase_C_sf"/>
</dbReference>
<dbReference type="PANTHER" id="PTHR45453">
    <property type="entry name" value="PHOSPHATE REGULON SENSOR PROTEIN PHOR"/>
    <property type="match status" value="1"/>
</dbReference>
<dbReference type="PANTHER" id="PTHR45453:SF1">
    <property type="entry name" value="PHOSPHATE REGULON SENSOR PROTEIN PHOR"/>
    <property type="match status" value="1"/>
</dbReference>
<evidence type="ECO:0000256" key="6">
    <source>
        <dbReference type="ARBA" id="ARBA00022777"/>
    </source>
</evidence>
<dbReference type="KEGG" id="sman:C12CBH8_18820"/>
<dbReference type="Gene3D" id="3.30.565.10">
    <property type="entry name" value="Histidine kinase-like ATPase, C-terminal domain"/>
    <property type="match status" value="1"/>
</dbReference>
<dbReference type="InterPro" id="IPR003594">
    <property type="entry name" value="HATPase_dom"/>
</dbReference>
<evidence type="ECO:0000256" key="8">
    <source>
        <dbReference type="ARBA" id="ARBA00023136"/>
    </source>
</evidence>
<dbReference type="InterPro" id="IPR050351">
    <property type="entry name" value="BphY/WalK/GraS-like"/>
</dbReference>
<dbReference type="PRINTS" id="PR00344">
    <property type="entry name" value="BCTRLSENSOR"/>
</dbReference>
<dbReference type="GO" id="GO:0000155">
    <property type="term" value="F:phosphorelay sensor kinase activity"/>
    <property type="evidence" value="ECO:0007669"/>
    <property type="project" value="InterPro"/>
</dbReference>
<keyword evidence="5" id="KW-0808">Transferase</keyword>
<keyword evidence="9" id="KW-1133">Transmembrane helix</keyword>
<dbReference type="SUPFAM" id="SSF47384">
    <property type="entry name" value="Homodimeric domain of signal transducing histidine kinase"/>
    <property type="match status" value="1"/>
</dbReference>
<dbReference type="RefSeq" id="WP_099322674.1">
    <property type="nucleotide sequence ID" value="NZ_AP023321.1"/>
</dbReference>
<protein>
    <recommendedName>
        <fullName evidence="3">histidine kinase</fullName>
        <ecNumber evidence="3">2.7.13.3</ecNumber>
    </recommendedName>
</protein>
<dbReference type="PROSITE" id="PS50109">
    <property type="entry name" value="HIS_KIN"/>
    <property type="match status" value="1"/>
</dbReference>
<dbReference type="Gene3D" id="6.10.340.10">
    <property type="match status" value="1"/>
</dbReference>
<evidence type="ECO:0000256" key="4">
    <source>
        <dbReference type="ARBA" id="ARBA00022553"/>
    </source>
</evidence>
<evidence type="ECO:0000256" key="7">
    <source>
        <dbReference type="ARBA" id="ARBA00023012"/>
    </source>
</evidence>
<dbReference type="AlphaFoldDB" id="A0A7I8D7Q1"/>
<dbReference type="SUPFAM" id="SSF55874">
    <property type="entry name" value="ATPase domain of HSP90 chaperone/DNA topoisomerase II/histidine kinase"/>
    <property type="match status" value="1"/>
</dbReference>
<feature type="transmembrane region" description="Helical" evidence="9">
    <location>
        <begin position="12"/>
        <end position="32"/>
    </location>
</feature>
<dbReference type="SMART" id="SM00387">
    <property type="entry name" value="HATPase_c"/>
    <property type="match status" value="1"/>
</dbReference>
<evidence type="ECO:0000313" key="11">
    <source>
        <dbReference type="EMBL" id="BCI61243.1"/>
    </source>
</evidence>
<comment type="subcellular location">
    <subcellularLocation>
        <location evidence="2">Membrane</location>
    </subcellularLocation>
</comment>
<dbReference type="EMBL" id="AP023321">
    <property type="protein sequence ID" value="BCI61243.1"/>
    <property type="molecule type" value="Genomic_DNA"/>
</dbReference>
<gene>
    <name evidence="11" type="ORF">C12CBH8_18820</name>
</gene>
<dbReference type="CDD" id="cd00082">
    <property type="entry name" value="HisKA"/>
    <property type="match status" value="1"/>
</dbReference>
<keyword evidence="9" id="KW-0812">Transmembrane</keyword>
<dbReference type="Proteomes" id="UP000593890">
    <property type="component" value="Chromosome"/>
</dbReference>
<dbReference type="GO" id="GO:0016036">
    <property type="term" value="P:cellular response to phosphate starvation"/>
    <property type="evidence" value="ECO:0007669"/>
    <property type="project" value="TreeGrafter"/>
</dbReference>
<evidence type="ECO:0000256" key="9">
    <source>
        <dbReference type="SAM" id="Phobius"/>
    </source>
</evidence>
<feature type="transmembrane region" description="Helical" evidence="9">
    <location>
        <begin position="153"/>
        <end position="176"/>
    </location>
</feature>
<keyword evidence="7" id="KW-0902">Two-component regulatory system</keyword>
<evidence type="ECO:0000256" key="2">
    <source>
        <dbReference type="ARBA" id="ARBA00004370"/>
    </source>
</evidence>
<accession>A0A7I8D7Q1</accession>
<dbReference type="Pfam" id="PF00512">
    <property type="entry name" value="HisKA"/>
    <property type="match status" value="1"/>
</dbReference>
<dbReference type="GO" id="GO:0004721">
    <property type="term" value="F:phosphoprotein phosphatase activity"/>
    <property type="evidence" value="ECO:0007669"/>
    <property type="project" value="TreeGrafter"/>
</dbReference>
<dbReference type="EC" id="2.7.13.3" evidence="3"/>
<evidence type="ECO:0000256" key="3">
    <source>
        <dbReference type="ARBA" id="ARBA00012438"/>
    </source>
</evidence>
<dbReference type="Pfam" id="PF02518">
    <property type="entry name" value="HATPase_c"/>
    <property type="match status" value="1"/>
</dbReference>
<name>A0A7I8D7Q1_9FIRM</name>
<evidence type="ECO:0000256" key="5">
    <source>
        <dbReference type="ARBA" id="ARBA00022679"/>
    </source>
</evidence>
<dbReference type="InterPro" id="IPR004358">
    <property type="entry name" value="Sig_transdc_His_kin-like_C"/>
</dbReference>